<evidence type="ECO:0000256" key="8">
    <source>
        <dbReference type="RuleBase" id="RU365103"/>
    </source>
</evidence>
<dbReference type="PANTHER" id="PTHR42755:SF1">
    <property type="entry name" value="3-DEOXY-D-MANNO-OCTULOSONIC ACID TRANSFERASE, MITOCHONDRIAL-RELATED"/>
    <property type="match status" value="1"/>
</dbReference>
<dbReference type="InterPro" id="IPR038107">
    <property type="entry name" value="Glycos_transf_N_sf"/>
</dbReference>
<keyword evidence="8" id="KW-0472">Membrane</keyword>
<dbReference type="GO" id="GO:0043842">
    <property type="term" value="F:Kdo transferase activity"/>
    <property type="evidence" value="ECO:0007669"/>
    <property type="project" value="UniProtKB-EC"/>
</dbReference>
<dbReference type="RefSeq" id="WP_089689537.1">
    <property type="nucleotide sequence ID" value="NZ_FNWQ01000001.1"/>
</dbReference>
<dbReference type="SUPFAM" id="SSF53756">
    <property type="entry name" value="UDP-Glycosyltransferase/glycogen phosphorylase"/>
    <property type="match status" value="1"/>
</dbReference>
<sequence>MAFIYNILISLLTFGMKVFTLFNDKTKKGVEGRRQSLDKVKSAFSKTDKVIWMHAASLGEYEQGLPVLEKLKDNFPQHKILVTFFSPSGYENVIKKSNIADVICYLPFDKKNTVKEFISQFNAELFFTVKYDYWYNLLAELKNRGTKIYVISALFYERQSFFTSYGKWFVRQLQKDVDWFFHQTQFSLALAKSVGLMRSSVTGDTRFDRVKQLRGRDNHVDFIADFIGENKAVIFGSSWQAEEKMAEVISRKNNTAKLIIAPHDLKRVEHLKNLFPDAVLYSEVQNTQSLVSHSQILIIDSIGLLSKLYSYADVAVVGGGFHDAGLHNILEAATFGVPVIFGNHYRKNPEADDLVSANGGKSFPDEYTASEFVLFLLNEENREELAEMSQNAGKFVDEKPDSTKMILQKILS</sequence>
<dbReference type="PANTHER" id="PTHR42755">
    <property type="entry name" value="3-DEOXY-MANNO-OCTULOSONATE CYTIDYLYLTRANSFERASE"/>
    <property type="match status" value="1"/>
</dbReference>
<dbReference type="STRING" id="680127.SAMN05421593_0251"/>
<dbReference type="GO" id="GO:0009245">
    <property type="term" value="P:lipid A biosynthetic process"/>
    <property type="evidence" value="ECO:0007669"/>
    <property type="project" value="TreeGrafter"/>
</dbReference>
<evidence type="ECO:0000313" key="11">
    <source>
        <dbReference type="Proteomes" id="UP000198561"/>
    </source>
</evidence>
<dbReference type="GO" id="GO:0005886">
    <property type="term" value="C:plasma membrane"/>
    <property type="evidence" value="ECO:0007669"/>
    <property type="project" value="UniProtKB-SubCell"/>
</dbReference>
<evidence type="ECO:0000313" key="10">
    <source>
        <dbReference type="EMBL" id="SEH27275.1"/>
    </source>
</evidence>
<comment type="function">
    <text evidence="8">Involved in lipopolysaccharide (LPS) biosynthesis. Catalyzes the transfer of 3-deoxy-D-manno-octulosonate (Kdo) residue(s) from CMP-Kdo to lipid IV(A), the tetraacyldisaccharide-1,4'-bisphosphate precursor of lipid A.</text>
</comment>
<keyword evidence="4 8" id="KW-0808">Transferase</keyword>
<evidence type="ECO:0000256" key="5">
    <source>
        <dbReference type="ARBA" id="ARBA00031445"/>
    </source>
</evidence>
<evidence type="ECO:0000256" key="6">
    <source>
        <dbReference type="ARBA" id="ARBA00049183"/>
    </source>
</evidence>
<feature type="active site" description="Proton acceptor" evidence="7">
    <location>
        <position position="60"/>
    </location>
</feature>
<dbReference type="GO" id="GO:0009244">
    <property type="term" value="P:lipopolysaccharide core region biosynthetic process"/>
    <property type="evidence" value="ECO:0007669"/>
    <property type="project" value="UniProtKB-UniRule"/>
</dbReference>
<evidence type="ECO:0000256" key="2">
    <source>
        <dbReference type="ARBA" id="ARBA00012621"/>
    </source>
</evidence>
<dbReference type="AlphaFoldDB" id="A0A1H6GZF2"/>
<dbReference type="InterPro" id="IPR039901">
    <property type="entry name" value="Kdotransferase"/>
</dbReference>
<evidence type="ECO:0000256" key="1">
    <source>
        <dbReference type="ARBA" id="ARBA00004713"/>
    </source>
</evidence>
<comment type="pathway">
    <text evidence="1 8">Bacterial outer membrane biogenesis; LPS core biosynthesis.</text>
</comment>
<gene>
    <name evidence="10" type="ORF">SAMN05421593_0251</name>
</gene>
<dbReference type="Gene3D" id="3.40.50.11720">
    <property type="entry name" value="3-Deoxy-D-manno-octulosonic-acid transferase, N-terminal domain"/>
    <property type="match status" value="1"/>
</dbReference>
<evidence type="ECO:0000259" key="9">
    <source>
        <dbReference type="Pfam" id="PF04413"/>
    </source>
</evidence>
<dbReference type="EMBL" id="FNWQ01000001">
    <property type="protein sequence ID" value="SEH27275.1"/>
    <property type="molecule type" value="Genomic_DNA"/>
</dbReference>
<dbReference type="UniPathway" id="UPA00958"/>
<accession>A0A1H6GZF2</accession>
<proteinExistence type="inferred from homology"/>
<organism evidence="10 11">
    <name type="scientific">Chryseobacterium culicis</name>
    <dbReference type="NCBI Taxonomy" id="680127"/>
    <lineage>
        <taxon>Bacteria</taxon>
        <taxon>Pseudomonadati</taxon>
        <taxon>Bacteroidota</taxon>
        <taxon>Flavobacteriia</taxon>
        <taxon>Flavobacteriales</taxon>
        <taxon>Weeksellaceae</taxon>
        <taxon>Chryseobacterium group</taxon>
        <taxon>Chryseobacterium</taxon>
    </lineage>
</organism>
<reference evidence="10 11" key="1">
    <citation type="submission" date="2016-10" db="EMBL/GenBank/DDBJ databases">
        <authorList>
            <person name="de Groot N.N."/>
        </authorList>
    </citation>
    <scope>NUCLEOTIDE SEQUENCE [LARGE SCALE GENOMIC DNA]</scope>
    <source>
        <strain evidence="10 11">DSM 23031</strain>
    </source>
</reference>
<name>A0A1H6GZF2_CHRCI</name>
<dbReference type="Proteomes" id="UP000198561">
    <property type="component" value="Unassembled WGS sequence"/>
</dbReference>
<dbReference type="EC" id="2.4.99.12" evidence="2 8"/>
<evidence type="ECO:0000256" key="7">
    <source>
        <dbReference type="PIRSR" id="PIRSR639901-1"/>
    </source>
</evidence>
<dbReference type="InterPro" id="IPR007507">
    <property type="entry name" value="Glycos_transf_N"/>
</dbReference>
<protein>
    <recommendedName>
        <fullName evidence="3 8">3-deoxy-D-manno-octulosonic acid transferase</fullName>
        <shortName evidence="8">Kdo transferase</shortName>
        <ecNumber evidence="2 8">2.4.99.12</ecNumber>
    </recommendedName>
    <alternativeName>
        <fullName evidence="5 8">Lipid IV(A) 3-deoxy-D-manno-octulosonic acid transferase</fullName>
    </alternativeName>
</protein>
<evidence type="ECO:0000256" key="3">
    <source>
        <dbReference type="ARBA" id="ARBA00019077"/>
    </source>
</evidence>
<feature type="domain" description="3-deoxy-D-manno-octulosonic-acid transferase N-terminal" evidence="9">
    <location>
        <begin position="42"/>
        <end position="208"/>
    </location>
</feature>
<keyword evidence="8" id="KW-0448">Lipopolysaccharide biosynthesis</keyword>
<dbReference type="OrthoDB" id="9789797at2"/>
<dbReference type="Pfam" id="PF04413">
    <property type="entry name" value="Glycos_transf_N"/>
    <property type="match status" value="1"/>
</dbReference>
<keyword evidence="8" id="KW-1003">Cell membrane</keyword>
<dbReference type="Gene3D" id="3.40.50.2000">
    <property type="entry name" value="Glycogen Phosphorylase B"/>
    <property type="match status" value="1"/>
</dbReference>
<comment type="similarity">
    <text evidence="8">Belongs to the glycosyltransferase group 1 family.</text>
</comment>
<comment type="subcellular location">
    <subcellularLocation>
        <location evidence="8">Cell membrane</location>
    </subcellularLocation>
</comment>
<comment type="catalytic activity">
    <reaction evidence="6 8">
        <text>lipid IVA (E. coli) + CMP-3-deoxy-beta-D-manno-octulosonate = alpha-Kdo-(2-&gt;6)-lipid IVA (E. coli) + CMP + H(+)</text>
        <dbReference type="Rhea" id="RHEA:28066"/>
        <dbReference type="ChEBI" id="CHEBI:15378"/>
        <dbReference type="ChEBI" id="CHEBI:58603"/>
        <dbReference type="ChEBI" id="CHEBI:60364"/>
        <dbReference type="ChEBI" id="CHEBI:60377"/>
        <dbReference type="ChEBI" id="CHEBI:85987"/>
        <dbReference type="EC" id="2.4.99.12"/>
    </reaction>
</comment>
<evidence type="ECO:0000256" key="4">
    <source>
        <dbReference type="ARBA" id="ARBA00022679"/>
    </source>
</evidence>